<dbReference type="Gene3D" id="2.60.40.1120">
    <property type="entry name" value="Carboxypeptidase-like, regulatory domain"/>
    <property type="match status" value="1"/>
</dbReference>
<keyword evidence="7 8" id="KW-0998">Cell outer membrane</keyword>
<name>A0AAP2DN27_9BACT</name>
<dbReference type="InterPro" id="IPR000531">
    <property type="entry name" value="Beta-barrel_TonB"/>
</dbReference>
<feature type="domain" description="TonB-dependent receptor-like beta-barrel" evidence="11">
    <location>
        <begin position="398"/>
        <end position="807"/>
    </location>
</feature>
<evidence type="ECO:0000256" key="8">
    <source>
        <dbReference type="PROSITE-ProRule" id="PRU01360"/>
    </source>
</evidence>
<proteinExistence type="inferred from homology"/>
<evidence type="ECO:0000259" key="11">
    <source>
        <dbReference type="Pfam" id="PF00593"/>
    </source>
</evidence>
<dbReference type="Pfam" id="PF07715">
    <property type="entry name" value="Plug"/>
    <property type="match status" value="1"/>
</dbReference>
<evidence type="ECO:0000256" key="4">
    <source>
        <dbReference type="ARBA" id="ARBA00022692"/>
    </source>
</evidence>
<dbReference type="InterPro" id="IPR023997">
    <property type="entry name" value="TonB-dep_OMP_SusC/RagA_CS"/>
</dbReference>
<sequence length="1056" mass="117134">MKEALLGSKMMKAALMLLFMFAGPVAWSQQVITGKVSDDTGEVIPGVNIIVEGTSLGTATDAEGKYSISVPNAGSVLIFSFIGFDTKREEVGNRSTIDVQMKPDLKTLEEVVVVGYGVQKKRDVSGAIGHVSAETIQQRQAINVMDALQGTVAGLQISSNSGAPGSSNSVMIRGASTFSDNAVSPLFIVDGMIVSSIDGINPNDIKSIEVLKDGASAAIYGARSANGVIIVTTKTGEEGKPRLDVRWLQSYSNMANKVPQVNAFERVLNEASTRGRIIEKYNVGNDSLGLVNSTSNDYQDILTQTAKRSDLGLSISGGSKKLSYFTGLNYIDEQGIIITSYQKKATLRTNIDYEASNRLRFGSRLSFGYRKTNNISEGDALGWSLKRITNYIIWYPDGSLAPVYAMGGQRNPVQEIYGRRRETNIYDGNISNYLELKITDWLQARASATAIVSLRRFNEFKSKELDSNGNEDLRQSTGQDQTDWKLTTLADAYLTANHTFSGDHSVTGMLGTSIQADKVEYLRYAGINFLTESGPSTMDLLSINASTDDTYTDAAHWGMVSMFGRATYSFKGKYILNGIYRMDASSKFGPNNKWARFPSASLAWRFSDESFMQWTSSILNDGKFRVGYGSNGNDGPLGANDYMSVYEAGHAYNGIAGASATTNIGNPNLRWEQSKSTNFGLDLELLSGRVNVTADYYIKSTKDLLQQINLPTNTGYSTMWTNSAHIENKGVELYVAAYPIPKTTNFSWQTIFNFFKNKNRIISLDRPDYVYNSTWLVASGQPAGNFYGYQQLGIYQFDASNAYTDDHSTRLTPVVSRDGDGNVIINDNGEPTVEYYLLPNGEQYTGTVTQLDVNGAPARGGDVIWANLPDANGVYDNKIDEADRKLLGNGQPKWDLGWTNNITYKNWMLTFNFYARWGNMIYNKFKHGYASWGGNLHNQYPDYVRTGWKWPGQITDWYWISNNRNYNYRELSSFFLEDGSFIRLRNVRVSYQLDNALAQKLYMKNVQLYVYGTNLLTWTNYTGYDPEIGGGVLGPGRDAATYPRKREFGFGVNLGL</sequence>
<dbReference type="InterPro" id="IPR037066">
    <property type="entry name" value="Plug_dom_sf"/>
</dbReference>
<dbReference type="NCBIfam" id="TIGR04056">
    <property type="entry name" value="OMP_RagA_SusC"/>
    <property type="match status" value="1"/>
</dbReference>
<keyword evidence="6 8" id="KW-0472">Membrane</keyword>
<comment type="subcellular location">
    <subcellularLocation>
        <location evidence="1 8">Cell outer membrane</location>
        <topology evidence="1 8">Multi-pass membrane protein</topology>
    </subcellularLocation>
</comment>
<keyword evidence="10" id="KW-0732">Signal</keyword>
<keyword evidence="4 8" id="KW-0812">Transmembrane</keyword>
<dbReference type="NCBIfam" id="TIGR04057">
    <property type="entry name" value="SusC_RagA_signa"/>
    <property type="match status" value="1"/>
</dbReference>
<evidence type="ECO:0000256" key="1">
    <source>
        <dbReference type="ARBA" id="ARBA00004571"/>
    </source>
</evidence>
<dbReference type="EMBL" id="JAHESF010000025">
    <property type="protein sequence ID" value="MBT1699390.1"/>
    <property type="molecule type" value="Genomic_DNA"/>
</dbReference>
<evidence type="ECO:0000256" key="5">
    <source>
        <dbReference type="ARBA" id="ARBA00023077"/>
    </source>
</evidence>
<accession>A0AAP2DN27</accession>
<evidence type="ECO:0000256" key="10">
    <source>
        <dbReference type="SAM" id="SignalP"/>
    </source>
</evidence>
<dbReference type="Pfam" id="PF13715">
    <property type="entry name" value="CarbopepD_reg_2"/>
    <property type="match status" value="1"/>
</dbReference>
<reference evidence="13 14" key="1">
    <citation type="submission" date="2021-05" db="EMBL/GenBank/DDBJ databases">
        <title>A Polyphasic approach of four new species of the genus Ohtaekwangia: Ohtaekwangia histidinii sp. nov., Ohtaekwangia cretensis sp. nov., Ohtaekwangia indiensis sp. nov., Ohtaekwangia reichenbachii sp. nov. from diverse environment.</title>
        <authorList>
            <person name="Octaviana S."/>
        </authorList>
    </citation>
    <scope>NUCLEOTIDE SEQUENCE [LARGE SCALE GENOMIC DNA]</scope>
    <source>
        <strain evidence="13 14">PWU4</strain>
    </source>
</reference>
<dbReference type="PROSITE" id="PS52016">
    <property type="entry name" value="TONB_DEPENDENT_REC_3"/>
    <property type="match status" value="1"/>
</dbReference>
<keyword evidence="5 9" id="KW-0798">TonB box</keyword>
<dbReference type="Gene3D" id="2.170.130.10">
    <property type="entry name" value="TonB-dependent receptor, plug domain"/>
    <property type="match status" value="1"/>
</dbReference>
<dbReference type="SUPFAM" id="SSF56935">
    <property type="entry name" value="Porins"/>
    <property type="match status" value="1"/>
</dbReference>
<dbReference type="Pfam" id="PF00593">
    <property type="entry name" value="TonB_dep_Rec_b-barrel"/>
    <property type="match status" value="1"/>
</dbReference>
<comment type="similarity">
    <text evidence="8 9">Belongs to the TonB-dependent receptor family.</text>
</comment>
<keyword evidence="14" id="KW-1185">Reference proteome</keyword>
<evidence type="ECO:0000256" key="2">
    <source>
        <dbReference type="ARBA" id="ARBA00022448"/>
    </source>
</evidence>
<feature type="chain" id="PRO_5043054798" evidence="10">
    <location>
        <begin position="29"/>
        <end position="1056"/>
    </location>
</feature>
<evidence type="ECO:0000259" key="12">
    <source>
        <dbReference type="Pfam" id="PF07715"/>
    </source>
</evidence>
<dbReference type="Gene3D" id="2.40.170.20">
    <property type="entry name" value="TonB-dependent receptor, beta-barrel domain"/>
    <property type="match status" value="1"/>
</dbReference>
<evidence type="ECO:0000256" key="3">
    <source>
        <dbReference type="ARBA" id="ARBA00022452"/>
    </source>
</evidence>
<evidence type="ECO:0000313" key="13">
    <source>
        <dbReference type="EMBL" id="MBT1699390.1"/>
    </source>
</evidence>
<dbReference type="InterPro" id="IPR036942">
    <property type="entry name" value="Beta-barrel_TonB_sf"/>
</dbReference>
<keyword evidence="13" id="KW-0675">Receptor</keyword>
<protein>
    <submittedName>
        <fullName evidence="13">TonB-dependent receptor</fullName>
    </submittedName>
</protein>
<dbReference type="InterPro" id="IPR039426">
    <property type="entry name" value="TonB-dep_rcpt-like"/>
</dbReference>
<keyword evidence="2 8" id="KW-0813">Transport</keyword>
<evidence type="ECO:0000313" key="14">
    <source>
        <dbReference type="Proteomes" id="UP001319200"/>
    </source>
</evidence>
<organism evidence="13 14">
    <name type="scientific">Chryseosolibacter histidini</name>
    <dbReference type="NCBI Taxonomy" id="2782349"/>
    <lineage>
        <taxon>Bacteria</taxon>
        <taxon>Pseudomonadati</taxon>
        <taxon>Bacteroidota</taxon>
        <taxon>Cytophagia</taxon>
        <taxon>Cytophagales</taxon>
        <taxon>Chryseotaleaceae</taxon>
        <taxon>Chryseosolibacter</taxon>
    </lineage>
</organism>
<dbReference type="Proteomes" id="UP001319200">
    <property type="component" value="Unassembled WGS sequence"/>
</dbReference>
<dbReference type="SUPFAM" id="SSF49464">
    <property type="entry name" value="Carboxypeptidase regulatory domain-like"/>
    <property type="match status" value="1"/>
</dbReference>
<evidence type="ECO:0000256" key="6">
    <source>
        <dbReference type="ARBA" id="ARBA00023136"/>
    </source>
</evidence>
<feature type="signal peptide" evidence="10">
    <location>
        <begin position="1"/>
        <end position="28"/>
    </location>
</feature>
<feature type="domain" description="TonB-dependent receptor plug" evidence="12">
    <location>
        <begin position="120"/>
        <end position="228"/>
    </location>
</feature>
<evidence type="ECO:0000256" key="9">
    <source>
        <dbReference type="RuleBase" id="RU003357"/>
    </source>
</evidence>
<dbReference type="AlphaFoldDB" id="A0AAP2DN27"/>
<comment type="caution">
    <text evidence="13">The sequence shown here is derived from an EMBL/GenBank/DDBJ whole genome shotgun (WGS) entry which is preliminary data.</text>
</comment>
<dbReference type="InterPro" id="IPR023996">
    <property type="entry name" value="TonB-dep_OMP_SusC/RagA"/>
</dbReference>
<dbReference type="GO" id="GO:0009279">
    <property type="term" value="C:cell outer membrane"/>
    <property type="evidence" value="ECO:0007669"/>
    <property type="project" value="UniProtKB-SubCell"/>
</dbReference>
<gene>
    <name evidence="13" type="ORF">KK083_21010</name>
</gene>
<evidence type="ECO:0000256" key="7">
    <source>
        <dbReference type="ARBA" id="ARBA00023237"/>
    </source>
</evidence>
<dbReference type="InterPro" id="IPR008969">
    <property type="entry name" value="CarboxyPept-like_regulatory"/>
</dbReference>
<dbReference type="RefSeq" id="WP_254167301.1">
    <property type="nucleotide sequence ID" value="NZ_JAHESF010000025.1"/>
</dbReference>
<keyword evidence="3 8" id="KW-1134">Transmembrane beta strand</keyword>
<dbReference type="InterPro" id="IPR012910">
    <property type="entry name" value="Plug_dom"/>
</dbReference>